<gene>
    <name evidence="2" type="ORF">HMPREF1129_1585</name>
</gene>
<name>J3AD99_ACTNH</name>
<feature type="compositionally biased region" description="Polar residues" evidence="1">
    <location>
        <begin position="277"/>
        <end position="295"/>
    </location>
</feature>
<dbReference type="Proteomes" id="UP000007814">
    <property type="component" value="Unassembled WGS sequence"/>
</dbReference>
<protein>
    <submittedName>
        <fullName evidence="2">Chain length determinant protein</fullName>
    </submittedName>
</protein>
<dbReference type="PANTHER" id="PTHR32309">
    <property type="entry name" value="TYROSINE-PROTEIN KINASE"/>
    <property type="match status" value="1"/>
</dbReference>
<dbReference type="PATRIC" id="fig|1115803.3.peg.339"/>
<dbReference type="eggNOG" id="ENOG5031FVU">
    <property type="taxonomic scope" value="Bacteria"/>
</dbReference>
<dbReference type="InterPro" id="IPR050445">
    <property type="entry name" value="Bact_polysacc_biosynth/exp"/>
</dbReference>
<evidence type="ECO:0000256" key="1">
    <source>
        <dbReference type="SAM" id="MobiDB-lite"/>
    </source>
</evidence>
<dbReference type="PANTHER" id="PTHR32309:SF31">
    <property type="entry name" value="CAPSULAR EXOPOLYSACCHARIDE FAMILY"/>
    <property type="match status" value="1"/>
</dbReference>
<sequence>MQPSQILHAIRRNLVACLVILLVCTLAGLGVALSTKPVAAATTTLGIQPKSKETPSFSTQAKDLMPTLVELSTSPKVLDPAAASLNMKTADLSDALTVTNPPETLVLSITAKADSKQKAVDMAKATAASLNRELSSGELLGKQALGMTTSTTSPATPDNTTMERPGARASAASGLLLGLLASISYAMFRHRRDSGHSGERSGVTGTGRAAAALRTLRQKTSDLLRPKPPAQPQYQQLQPQPQVPGSPNNTAFPQSPEYAQASGAIASQPAVPAADPTSLSQAPAPSSPIQATSPAWSAASGLEVGSAPAPQGTSSASAPAATSQPTAASAAGTPLSAQQAPQQTTALPAVSSPAYSPPLAQPVVQDPSHAPLPTPASVSPVSSVPSTSSTESAAPMSSAASATSIPSAAPLSSASAAPAPAHSSFTAGISSALHRQQSGGHAASASTGTTSAESSPETAPSYTHAPLPPPPPTPEDLTVPASPRSRCSPTLPPRPPGATGPRAHRMPRPGAAQRFPPGRRSRRPQPPRPLPRPRSGPRTSTRPPRRPPRPSRPLRLQHPAGGVLRLRRRPPHQVSPPAVASPRRRRTVRRRRPAGRTPRPSRRRAAAGSSPRPRPPSPLRPRKPRAPPPASRTRRPRRSPLPWPARRRCVSRLLRAGRPSPVVGGCPSRA</sequence>
<feature type="compositionally biased region" description="Low complexity" evidence="1">
    <location>
        <begin position="438"/>
        <end position="461"/>
    </location>
</feature>
<feature type="compositionally biased region" description="Polar residues" evidence="1">
    <location>
        <begin position="146"/>
        <end position="162"/>
    </location>
</feature>
<dbReference type="RefSeq" id="WP_003780239.1">
    <property type="nucleotide sequence ID" value="NZ_ALJK01000028.1"/>
</dbReference>
<feature type="region of interest" description="Disordered" evidence="1">
    <location>
        <begin position="223"/>
        <end position="646"/>
    </location>
</feature>
<feature type="region of interest" description="Disordered" evidence="1">
    <location>
        <begin position="144"/>
        <end position="168"/>
    </location>
</feature>
<feature type="compositionally biased region" description="Low complexity" evidence="1">
    <location>
        <begin position="305"/>
        <end position="349"/>
    </location>
</feature>
<feature type="compositionally biased region" description="Low complexity" evidence="1">
    <location>
        <begin position="375"/>
        <end position="427"/>
    </location>
</feature>
<comment type="caution">
    <text evidence="2">The sequence shown here is derived from an EMBL/GenBank/DDBJ whole genome shotgun (WGS) entry which is preliminary data.</text>
</comment>
<evidence type="ECO:0000313" key="2">
    <source>
        <dbReference type="EMBL" id="EJN85938.1"/>
    </source>
</evidence>
<dbReference type="AlphaFoldDB" id="J3AD99"/>
<proteinExistence type="predicted"/>
<reference evidence="2 3" key="1">
    <citation type="submission" date="2012-07" db="EMBL/GenBank/DDBJ databases">
        <authorList>
            <person name="Durkin A.S."/>
            <person name="McCorrison J."/>
            <person name="Torralba M."/>
            <person name="Gillis M."/>
            <person name="Methe B."/>
            <person name="Sutton G."/>
            <person name="Nelson K.E."/>
        </authorList>
    </citation>
    <scope>NUCLEOTIDE SEQUENCE [LARGE SCALE GENOMIC DNA]</scope>
    <source>
        <strain evidence="3">ATCC 12104 / DSM 43013 / CCUG 2238 / JCM 8349 / NCTC 10301 / Howell 279</strain>
    </source>
</reference>
<feature type="compositionally biased region" description="Basic residues" evidence="1">
    <location>
        <begin position="582"/>
        <end position="605"/>
    </location>
</feature>
<evidence type="ECO:0000313" key="3">
    <source>
        <dbReference type="Proteomes" id="UP000007814"/>
    </source>
</evidence>
<accession>J3AD99</accession>
<dbReference type="EMBL" id="ALJK01000028">
    <property type="protein sequence ID" value="EJN85938.1"/>
    <property type="molecule type" value="Genomic_DNA"/>
</dbReference>
<organism evidence="2 3">
    <name type="scientific">Actinomyces naeslundii (strain ATCC 12104 / DSM 43013 / CCUG 2238 / JCM 8349 / NCTC 10301 / Howell 279)</name>
    <dbReference type="NCBI Taxonomy" id="1115803"/>
    <lineage>
        <taxon>Bacteria</taxon>
        <taxon>Bacillati</taxon>
        <taxon>Actinomycetota</taxon>
        <taxon>Actinomycetes</taxon>
        <taxon>Actinomycetales</taxon>
        <taxon>Actinomycetaceae</taxon>
        <taxon>Actinomyces</taxon>
    </lineage>
</organism>